<dbReference type="Proteomes" id="UP000006787">
    <property type="component" value="Unassembled WGS sequence"/>
</dbReference>
<gene>
    <name evidence="2" type="ORF">C426_1104</name>
</gene>
<sequence length="129" mass="14161">MKVIEKAQFRQENVSAKHRVLEGAMISLKNPEAVSANEDAAPKIQEINNLVPGKETVVATAEKGAGVGTWTIRWGSKLVKQNALNKEGNVVKENFNTDVQLYVPGKTIKDAASYTTQLKWILSELPQNS</sequence>
<dbReference type="InterPro" id="IPR027994">
    <property type="entry name" value="WxL_dom"/>
</dbReference>
<feature type="domain" description="WxL" evidence="1">
    <location>
        <begin position="6"/>
        <end position="126"/>
    </location>
</feature>
<reference evidence="2 3" key="1">
    <citation type="journal article" date="2012" name="J. Bacteriol.">
        <title>Genome Sequence of the Bacteriocin-Producing Strain Lactococcus garvieae DCC43.</title>
        <authorList>
            <person name="Gabrielsen C."/>
            <person name="Brede D.A."/>
            <person name="Hernandez P.E."/>
            <person name="Nes I.F."/>
            <person name="Diep D.B."/>
        </authorList>
    </citation>
    <scope>NUCLEOTIDE SEQUENCE [LARGE SCALE GENOMIC DNA]</scope>
    <source>
        <strain evidence="2 3">DCC43</strain>
    </source>
</reference>
<accession>K2QDP7</accession>
<evidence type="ECO:0000259" key="1">
    <source>
        <dbReference type="Pfam" id="PF13731"/>
    </source>
</evidence>
<proteinExistence type="predicted"/>
<dbReference type="Pfam" id="PF13731">
    <property type="entry name" value="WxL"/>
    <property type="match status" value="1"/>
</dbReference>
<comment type="caution">
    <text evidence="2">The sequence shown here is derived from an EMBL/GenBank/DDBJ whole genome shotgun (WGS) entry which is preliminary data.</text>
</comment>
<dbReference type="EMBL" id="AMQS01000013">
    <property type="protein sequence ID" value="EKF51517.1"/>
    <property type="molecule type" value="Genomic_DNA"/>
</dbReference>
<evidence type="ECO:0000313" key="3">
    <source>
        <dbReference type="Proteomes" id="UP000006787"/>
    </source>
</evidence>
<evidence type="ECO:0000313" key="2">
    <source>
        <dbReference type="EMBL" id="EKF51517.1"/>
    </source>
</evidence>
<dbReference type="AlphaFoldDB" id="K2QDP7"/>
<name>K2QDP7_9LACT</name>
<protein>
    <recommendedName>
        <fullName evidence="1">WxL domain-containing protein</fullName>
    </recommendedName>
</protein>
<organism evidence="2 3">
    <name type="scientific">Lactococcus garvieae DCC43</name>
    <dbReference type="NCBI Taxonomy" id="1231377"/>
    <lineage>
        <taxon>Bacteria</taxon>
        <taxon>Bacillati</taxon>
        <taxon>Bacillota</taxon>
        <taxon>Bacilli</taxon>
        <taxon>Lactobacillales</taxon>
        <taxon>Streptococcaceae</taxon>
        <taxon>Lactococcus</taxon>
    </lineage>
</organism>
<dbReference type="PATRIC" id="fig|1231377.3.peg.1103"/>